<dbReference type="AlphaFoldDB" id="A0A822YCP0"/>
<dbReference type="PANTHER" id="PTHR34214">
    <property type="match status" value="1"/>
</dbReference>
<evidence type="ECO:0000313" key="2">
    <source>
        <dbReference type="Proteomes" id="UP000607653"/>
    </source>
</evidence>
<accession>A0A822YCP0</accession>
<gene>
    <name evidence="1" type="ORF">HUJ06_010745</name>
</gene>
<reference evidence="1 2" key="1">
    <citation type="journal article" date="2020" name="Mol. Biol. Evol.">
        <title>Distinct Expression and Methylation Patterns for Genes with Different Fates following a Single Whole-Genome Duplication in Flowering Plants.</title>
        <authorList>
            <person name="Shi T."/>
            <person name="Rahmani R.S."/>
            <person name="Gugger P.F."/>
            <person name="Wang M."/>
            <person name="Li H."/>
            <person name="Zhang Y."/>
            <person name="Li Z."/>
            <person name="Wang Q."/>
            <person name="Van de Peer Y."/>
            <person name="Marchal K."/>
            <person name="Chen J."/>
        </authorList>
    </citation>
    <scope>NUCLEOTIDE SEQUENCE [LARGE SCALE GENOMIC DNA]</scope>
    <source>
        <tissue evidence="1">Leaf</tissue>
    </source>
</reference>
<proteinExistence type="predicted"/>
<sequence length="102" mass="11504">MYHGYAYVGNCLLSATVKYEETGWYNGQIWIKTTEVFARDHLLGLATSLVICFLAFNIESGQRNAYNPSKEAGGKAITRVYNDEFAKSFEPTFYGERALLDS</sequence>
<dbReference type="InterPro" id="IPR009631">
    <property type="entry name" value="CGLD27-like"/>
</dbReference>
<evidence type="ECO:0000313" key="1">
    <source>
        <dbReference type="EMBL" id="DAD31894.1"/>
    </source>
</evidence>
<dbReference type="PANTHER" id="PTHR34214:SF1">
    <property type="entry name" value="DUF1230 FAMILY PROTEIN"/>
    <property type="match status" value="1"/>
</dbReference>
<dbReference type="Proteomes" id="UP000607653">
    <property type="component" value="Unassembled WGS sequence"/>
</dbReference>
<protein>
    <submittedName>
        <fullName evidence="1">Uncharacterized protein</fullName>
    </submittedName>
</protein>
<organism evidence="1 2">
    <name type="scientific">Nelumbo nucifera</name>
    <name type="common">Sacred lotus</name>
    <dbReference type="NCBI Taxonomy" id="4432"/>
    <lineage>
        <taxon>Eukaryota</taxon>
        <taxon>Viridiplantae</taxon>
        <taxon>Streptophyta</taxon>
        <taxon>Embryophyta</taxon>
        <taxon>Tracheophyta</taxon>
        <taxon>Spermatophyta</taxon>
        <taxon>Magnoliopsida</taxon>
        <taxon>Proteales</taxon>
        <taxon>Nelumbonaceae</taxon>
        <taxon>Nelumbo</taxon>
    </lineage>
</organism>
<keyword evidence="2" id="KW-1185">Reference proteome</keyword>
<comment type="caution">
    <text evidence="1">The sequence shown here is derived from an EMBL/GenBank/DDBJ whole genome shotgun (WGS) entry which is preliminary data.</text>
</comment>
<dbReference type="EMBL" id="DUZY01000003">
    <property type="protein sequence ID" value="DAD31894.1"/>
    <property type="molecule type" value="Genomic_DNA"/>
</dbReference>
<name>A0A822YCP0_NELNU</name>
<dbReference type="Pfam" id="PF06799">
    <property type="entry name" value="CGLD27-like"/>
    <property type="match status" value="1"/>
</dbReference>